<feature type="compositionally biased region" description="Basic and acidic residues" evidence="1">
    <location>
        <begin position="231"/>
        <end position="241"/>
    </location>
</feature>
<evidence type="ECO:0000256" key="2">
    <source>
        <dbReference type="SAM" id="Phobius"/>
    </source>
</evidence>
<evidence type="ECO:0000313" key="4">
    <source>
        <dbReference type="Proteomes" id="UP000198287"/>
    </source>
</evidence>
<keyword evidence="2" id="KW-0472">Membrane</keyword>
<feature type="compositionally biased region" description="Polar residues" evidence="1">
    <location>
        <begin position="53"/>
        <end position="69"/>
    </location>
</feature>
<feature type="compositionally biased region" description="Polar residues" evidence="1">
    <location>
        <begin position="183"/>
        <end position="192"/>
    </location>
</feature>
<protein>
    <submittedName>
        <fullName evidence="3">Uncharacterized protein</fullName>
    </submittedName>
</protein>
<feature type="transmembrane region" description="Helical" evidence="2">
    <location>
        <begin position="447"/>
        <end position="470"/>
    </location>
</feature>
<feature type="transmembrane region" description="Helical" evidence="2">
    <location>
        <begin position="398"/>
        <end position="420"/>
    </location>
</feature>
<feature type="transmembrane region" description="Helical" evidence="2">
    <location>
        <begin position="360"/>
        <end position="378"/>
    </location>
</feature>
<dbReference type="EMBL" id="LNIX01000003">
    <property type="protein sequence ID" value="OXA58268.1"/>
    <property type="molecule type" value="Genomic_DNA"/>
</dbReference>
<proteinExistence type="predicted"/>
<name>A0A226EM36_FOLCA</name>
<reference evidence="3 4" key="1">
    <citation type="submission" date="2015-12" db="EMBL/GenBank/DDBJ databases">
        <title>The genome of Folsomia candida.</title>
        <authorList>
            <person name="Faddeeva A."/>
            <person name="Derks M.F."/>
            <person name="Anvar Y."/>
            <person name="Smit S."/>
            <person name="Van Straalen N."/>
            <person name="Roelofs D."/>
        </authorList>
    </citation>
    <scope>NUCLEOTIDE SEQUENCE [LARGE SCALE GENOMIC DNA]</scope>
    <source>
        <strain evidence="3 4">VU population</strain>
        <tissue evidence="3">Whole body</tissue>
    </source>
</reference>
<dbReference type="InterPro" id="IPR051298">
    <property type="entry name" value="Heme_transport/Cell_adhesion"/>
</dbReference>
<accession>A0A226EM36</accession>
<evidence type="ECO:0000256" key="1">
    <source>
        <dbReference type="SAM" id="MobiDB-lite"/>
    </source>
</evidence>
<dbReference type="PANTHER" id="PTHR22917:SF6">
    <property type="entry name" value="EG:8D8.2 PROTEIN-RELATED"/>
    <property type="match status" value="1"/>
</dbReference>
<keyword evidence="4" id="KW-1185">Reference proteome</keyword>
<feature type="transmembrane region" description="Helical" evidence="2">
    <location>
        <begin position="703"/>
        <end position="727"/>
    </location>
</feature>
<gene>
    <name evidence="3" type="ORF">Fcan01_06919</name>
</gene>
<feature type="transmembrane region" description="Helical" evidence="2">
    <location>
        <begin position="550"/>
        <end position="570"/>
    </location>
</feature>
<sequence>MEKSNNNQKTNNKIRKKGQNERKASFAKGGPKNTDNNEVTPVKSTPEGHKLSRNSNSTPKRRQSSISPRSHNHKLTAEEEDDIEKFFKKLQPKKSHKTSEFKATENDNPEAAQNVSIKKVSNPKAETIKPPGKSAAKHNFPKFDEQELQEIEKYFVPSKRKSISRSRPPIIETDLEEHVAGNEPQQTTTSTKAAHKDKPTIQDNMEKFKTESQPLPASEAKQMKRKSVLQDGDKGLEEKALKKPNNINPSVPIPTRLPRKVETVTKKSVQKADSSSKRELATAKIRQLRTKPVVESDLSSTDTFPTFYSSGESRSSGKPDMTWIISDGASGRPSIALLQDLVKENAGGNERLSINKEFSAISRLLSLVVMLGRLPFIIYTETDAFRCKKKPTKRQWDLYLLTCILGVALFMVSFSLFAIVSAKVEENAKDIHSQYANFEKLLFQKHWLHITVFLLTLIVALAGNLSVILYGNHISKYISDVGESLEDFKYKNASKGTGTMKFCHLFITALDVIVLVALLYISDLGFQESVKFETILYLRWGLKEAFLDNFRMNIFMYIVLVFEIYVYFVARNHLLLIMVLCRSITNTAHGWNFRTTYLLGTVAPKNVNPMKQFEKSLSYKILLKQHLKITKLIEGISSCSTPVLFSYFSTRVLCICCELFRASTAFFFDLTVKHVNGSEYISGDSGARVKYDPTELESIVETLYFLSTTLISVFVVISTISAVGATVMHGFEPVRRSGLLLAGSLKGRKFIMSLYMSFNAKKPHIVNPGSWFLVNKSLFLSIVGTALLLFSVMIQWNVVNLVETPIVLACPQDTTQLCVKELVLNSKTEDVQKHIDANAGATFEIPKPSYLQTPSTTIATKPTLVTSITIRTENPTVTTTETPTTTTTETPTIKTTTALTTTRTTQKPTLTTIRTTQQSTPTMITIPPEPCPSGKAVVSPGASIQKKTQLCGVYCPLSRVYRMIPFSIHGEPYSSVMIRNWENTNEIVECLANPYGNFKNGDPVYDCFGNCYIERDDLGRFAFSLSGNEKMVKRKLQAGNFSFSFECFSEKRIDNKYLNTLEVCGIPYAYTHVLYDYYNSNRNPNFAKTTLKNIIKLFPNNHTFQSPRPKCSKTDFSLYDPTQHERMAIKVSVSYEQIQHNIWRLIPYSFVHSGVGLPFPFFWDGQIWSNTSKSFQPETPEERNDRLLAYPYSYMDPLFTSKKFDNGTLDKSAISSFGMHDCFGNPLDEFDDCGGLPFWLIENRILRKPRKITWAGYNCWESFIPDYTCGGPSNAPRLIKHICDTWSKYISSPR</sequence>
<dbReference type="Proteomes" id="UP000198287">
    <property type="component" value="Unassembled WGS sequence"/>
</dbReference>
<dbReference type="PANTHER" id="PTHR22917">
    <property type="entry name" value="HEMOPEXIN DOMAIN-CONTAINING PROTEIN"/>
    <property type="match status" value="1"/>
</dbReference>
<feature type="region of interest" description="Disordered" evidence="1">
    <location>
        <begin position="172"/>
        <end position="255"/>
    </location>
</feature>
<feature type="region of interest" description="Disordered" evidence="1">
    <location>
        <begin position="1"/>
        <end position="144"/>
    </location>
</feature>
<evidence type="ECO:0000313" key="3">
    <source>
        <dbReference type="EMBL" id="OXA58268.1"/>
    </source>
</evidence>
<feature type="transmembrane region" description="Helical" evidence="2">
    <location>
        <begin position="502"/>
        <end position="521"/>
    </location>
</feature>
<organism evidence="3 4">
    <name type="scientific">Folsomia candida</name>
    <name type="common">Springtail</name>
    <dbReference type="NCBI Taxonomy" id="158441"/>
    <lineage>
        <taxon>Eukaryota</taxon>
        <taxon>Metazoa</taxon>
        <taxon>Ecdysozoa</taxon>
        <taxon>Arthropoda</taxon>
        <taxon>Hexapoda</taxon>
        <taxon>Collembola</taxon>
        <taxon>Entomobryomorpha</taxon>
        <taxon>Isotomoidea</taxon>
        <taxon>Isotomidae</taxon>
        <taxon>Proisotominae</taxon>
        <taxon>Folsomia</taxon>
    </lineage>
</organism>
<feature type="compositionally biased region" description="Polar residues" evidence="1">
    <location>
        <begin position="33"/>
        <end position="43"/>
    </location>
</feature>
<comment type="caution">
    <text evidence="3">The sequence shown here is derived from an EMBL/GenBank/DDBJ whole genome shotgun (WGS) entry which is preliminary data.</text>
</comment>
<feature type="compositionally biased region" description="Polar residues" evidence="1">
    <location>
        <begin position="1"/>
        <end position="11"/>
    </location>
</feature>
<keyword evidence="2" id="KW-1133">Transmembrane helix</keyword>
<feature type="compositionally biased region" description="Basic and acidic residues" evidence="1">
    <location>
        <begin position="194"/>
        <end position="210"/>
    </location>
</feature>
<keyword evidence="2" id="KW-0812">Transmembrane</keyword>